<dbReference type="Proteomes" id="UP000190198">
    <property type="component" value="Unassembled WGS sequence"/>
</dbReference>
<name>A0A1T2KZ53_9GAMM</name>
<evidence type="ECO:0000313" key="2">
    <source>
        <dbReference type="Proteomes" id="UP000190198"/>
    </source>
</evidence>
<dbReference type="SUPFAM" id="SSF56059">
    <property type="entry name" value="Glutathione synthetase ATP-binding domain-like"/>
    <property type="match status" value="1"/>
</dbReference>
<accession>A0A1T2KZ53</accession>
<reference evidence="1 2" key="1">
    <citation type="submission" date="2016-11" db="EMBL/GenBank/DDBJ databases">
        <title>Mixed transmission modes and dynamic genome evolution in an obligate animal-bacterial symbiosis.</title>
        <authorList>
            <person name="Russell S.L."/>
            <person name="Corbett-Detig R.B."/>
            <person name="Cavanaugh C.M."/>
        </authorList>
    </citation>
    <scope>NUCLEOTIDE SEQUENCE [LARGE SCALE GENOMIC DNA]</scope>
    <source>
        <strain evidence="1">Sp-SM6</strain>
    </source>
</reference>
<sequence>IMLERHVEGRDYRLVVLNGRTVWAIERVPAGVTGDGTHSVRELVESANNDPSRQGHNSPLKPLDLTPDALDLVDEQGLTLDAVPEADRHVRLSRNGNVSSGGTPVTVFEQVHPDNLKLAVRAADVLKLDLAGVDLLIPDIRQSWLESDAAICEVNAQPQFGPVTAGHLYPEVLCSLIQGNGRIPLTLILGDTHNLARRLGKTLAQAGIQVGRADPDGCYLQGQPASRDAKGAYTAGRWLVADPAVEAGILSINEAELLKTGLPFDRFDSLVIAGPLTGSDSPHALTMLLAALLPACIGPVSLAPDSGQQELVEKVSGLRPVSVLEGTPDDQAEELARLMLAARERHRQPVSEETNHP</sequence>
<keyword evidence="2" id="KW-1185">Reference proteome</keyword>
<evidence type="ECO:0008006" key="3">
    <source>
        <dbReference type="Google" id="ProtNLM"/>
    </source>
</evidence>
<dbReference type="Gene3D" id="3.30.470.20">
    <property type="entry name" value="ATP-grasp fold, B domain"/>
    <property type="match status" value="1"/>
</dbReference>
<dbReference type="EMBL" id="MPRK01000214">
    <property type="protein sequence ID" value="OOZ38138.1"/>
    <property type="molecule type" value="Genomic_DNA"/>
</dbReference>
<dbReference type="AlphaFoldDB" id="A0A1T2KZ53"/>
<organism evidence="1 2">
    <name type="scientific">Solemya elarraichensis gill symbiont</name>
    <dbReference type="NCBI Taxonomy" id="1918949"/>
    <lineage>
        <taxon>Bacteria</taxon>
        <taxon>Pseudomonadati</taxon>
        <taxon>Pseudomonadota</taxon>
        <taxon>Gammaproteobacteria</taxon>
        <taxon>sulfur-oxidizing symbionts</taxon>
    </lineage>
</organism>
<proteinExistence type="predicted"/>
<gene>
    <name evidence="1" type="ORF">BOW52_09205</name>
</gene>
<feature type="non-terminal residue" evidence="1">
    <location>
        <position position="1"/>
    </location>
</feature>
<evidence type="ECO:0000313" key="1">
    <source>
        <dbReference type="EMBL" id="OOZ38138.1"/>
    </source>
</evidence>
<comment type="caution">
    <text evidence="1">The sequence shown here is derived from an EMBL/GenBank/DDBJ whole genome shotgun (WGS) entry which is preliminary data.</text>
</comment>
<protein>
    <recommendedName>
        <fullName evidence="3">ATP-grasp domain-containing protein</fullName>
    </recommendedName>
</protein>